<evidence type="ECO:0000256" key="3">
    <source>
        <dbReference type="PROSITE-ProRule" id="PRU00221"/>
    </source>
</evidence>
<evidence type="ECO:0000313" key="7">
    <source>
        <dbReference type="Proteomes" id="UP000077701"/>
    </source>
</evidence>
<feature type="region of interest" description="Disordered" evidence="4">
    <location>
        <begin position="277"/>
        <end position="422"/>
    </location>
</feature>
<feature type="repeat" description="WD" evidence="3">
    <location>
        <begin position="723"/>
        <end position="764"/>
    </location>
</feature>
<sequence>MPGPRPPRPDDPVRLGEYRLLGRLGEGGQGVVHLGESPAGTRVAIKVLHAHVAGDPDVRRRFLREVEAARRVPPFCTARILDVGTAGDQPYVVSEFIDGESLEQRVGSRGPLDPRDLERLAIGTATALAAIHRSGIVHRDFKPANVLLGPDGPRVVDFGIARSTDMATTSVSVMGTPPYMSPEQLSGGRLGPPSDLFSWAGTILFAGTGRTPFGRDVALAALIYRILHQECDLTGLPAGLRPVVDRCLAKMPEHRPTAEEVLLALITGDGAVRSGTAAPAGGDLLSTAMGRLGQPPPQAGPPLQAGPSPQAGLSPQGPSAPVGAPPPSAWPAFPPEAQPSPATGPPSPQEAFGQGRLGAQSPTGPSWTVQPPTGPFQKAEPFTGPSRAEPPSGGGVPTAPAEGAFPVAPPTGPSRGAEAPPGGLSRRSLLIGGGSALVTGAVTAAAILLPRYLREGAGPVTSSPGPDPRAASTPPPSPSTSAATSAASAGPTASTAAATPSPSRLITSGPGEPLVLRNGNLVQGLAISADGRTVAAGCWDGKVRLWKVPAGEVTAELDDREFYVQGVALSPDGRRLVSVGGVRDTEAHVWDVASGRRVGKPVVGAFFAEFSPDGERFVTGSGFEWVRLWRTSDRRQEGASMRHGQLVAGAAFSPDGRLLATAGWDRAVRLWRTSGKAAGVLNGHKDQVNAVVFLDGTTLASAGYDKVVRVWDVASRKPEGPVFKGSGSTVNGLACSPDGAVLVAGTDEDGVWLWDVATRRSLRPPLPLGQVHAVAFSGDGLVLAVAAGNDVLLYDVGGLRAA</sequence>
<evidence type="ECO:0000256" key="4">
    <source>
        <dbReference type="SAM" id="MobiDB-lite"/>
    </source>
</evidence>
<feature type="compositionally biased region" description="Low complexity" evidence="4">
    <location>
        <begin position="301"/>
        <end position="322"/>
    </location>
</feature>
<dbReference type="Proteomes" id="UP000077701">
    <property type="component" value="Unassembled WGS sequence"/>
</dbReference>
<keyword evidence="2" id="KW-0677">Repeat</keyword>
<reference evidence="6 7" key="1">
    <citation type="journal article" date="2016" name="Genome Announc.">
        <title>Draft Genome Sequence of Planomonospora sphaerica JCM9374, a Rare Actinomycete.</title>
        <authorList>
            <person name="Dohra H."/>
            <person name="Suzuki T."/>
            <person name="Inoue Y."/>
            <person name="Kodani S."/>
        </authorList>
    </citation>
    <scope>NUCLEOTIDE SEQUENCE [LARGE SCALE GENOMIC DNA]</scope>
    <source>
        <strain evidence="6 7">JCM 9374</strain>
    </source>
</reference>
<dbReference type="PROSITE" id="PS50294">
    <property type="entry name" value="WD_REPEATS_REGION"/>
    <property type="match status" value="3"/>
</dbReference>
<dbReference type="PANTHER" id="PTHR19848">
    <property type="entry name" value="WD40 REPEAT PROTEIN"/>
    <property type="match status" value="1"/>
</dbReference>
<gene>
    <name evidence="6" type="ORF">PS9374_01242</name>
</gene>
<dbReference type="AlphaFoldDB" id="A0A171BUT9"/>
<dbReference type="GO" id="GO:0005524">
    <property type="term" value="F:ATP binding"/>
    <property type="evidence" value="ECO:0007669"/>
    <property type="project" value="InterPro"/>
</dbReference>
<dbReference type="Gene3D" id="1.10.510.10">
    <property type="entry name" value="Transferase(Phosphotransferase) domain 1"/>
    <property type="match status" value="1"/>
</dbReference>
<keyword evidence="6" id="KW-0418">Kinase</keyword>
<dbReference type="SUPFAM" id="SSF56112">
    <property type="entry name" value="Protein kinase-like (PK-like)"/>
    <property type="match status" value="1"/>
</dbReference>
<feature type="repeat" description="WD" evidence="3">
    <location>
        <begin position="640"/>
        <end position="671"/>
    </location>
</feature>
<dbReference type="Pfam" id="PF00400">
    <property type="entry name" value="WD40"/>
    <property type="match status" value="4"/>
</dbReference>
<dbReference type="STRING" id="161355.PS9374_01242"/>
<dbReference type="SUPFAM" id="SSF50978">
    <property type="entry name" value="WD40 repeat-like"/>
    <property type="match status" value="1"/>
</dbReference>
<dbReference type="InterPro" id="IPR000719">
    <property type="entry name" value="Prot_kinase_dom"/>
</dbReference>
<keyword evidence="6" id="KW-0808">Transferase</keyword>
<dbReference type="Pfam" id="PF00069">
    <property type="entry name" value="Pkinase"/>
    <property type="match status" value="1"/>
</dbReference>
<dbReference type="RefSeq" id="WP_068895115.1">
    <property type="nucleotide sequence ID" value="NZ_BDCX01000002.1"/>
</dbReference>
<dbReference type="PROSITE" id="PS50011">
    <property type="entry name" value="PROTEIN_KINASE_DOM"/>
    <property type="match status" value="1"/>
</dbReference>
<dbReference type="InterPro" id="IPR019775">
    <property type="entry name" value="WD40_repeat_CS"/>
</dbReference>
<dbReference type="CDD" id="cd00200">
    <property type="entry name" value="WD40"/>
    <property type="match status" value="1"/>
</dbReference>
<feature type="compositionally biased region" description="Polar residues" evidence="4">
    <location>
        <begin position="360"/>
        <end position="371"/>
    </location>
</feature>
<keyword evidence="6" id="KW-0723">Serine/threonine-protein kinase</keyword>
<name>A0A171BUT9_9ACTN</name>
<dbReference type="GO" id="GO:0004674">
    <property type="term" value="F:protein serine/threonine kinase activity"/>
    <property type="evidence" value="ECO:0007669"/>
    <property type="project" value="UniProtKB-KW"/>
</dbReference>
<feature type="region of interest" description="Disordered" evidence="4">
    <location>
        <begin position="458"/>
        <end position="511"/>
    </location>
</feature>
<dbReference type="CDD" id="cd14014">
    <property type="entry name" value="STKc_PknB_like"/>
    <property type="match status" value="1"/>
</dbReference>
<feature type="compositionally biased region" description="Pro residues" evidence="4">
    <location>
        <begin position="323"/>
        <end position="348"/>
    </location>
</feature>
<dbReference type="InterPro" id="IPR015943">
    <property type="entry name" value="WD40/YVTN_repeat-like_dom_sf"/>
</dbReference>
<evidence type="ECO:0000256" key="1">
    <source>
        <dbReference type="ARBA" id="ARBA00022574"/>
    </source>
</evidence>
<dbReference type="InterPro" id="IPR011009">
    <property type="entry name" value="Kinase-like_dom_sf"/>
</dbReference>
<organism evidence="6 7">
    <name type="scientific">Planomonospora sphaerica</name>
    <dbReference type="NCBI Taxonomy" id="161355"/>
    <lineage>
        <taxon>Bacteria</taxon>
        <taxon>Bacillati</taxon>
        <taxon>Actinomycetota</taxon>
        <taxon>Actinomycetes</taxon>
        <taxon>Streptosporangiales</taxon>
        <taxon>Streptosporangiaceae</taxon>
        <taxon>Planomonospora</taxon>
    </lineage>
</organism>
<dbReference type="Gene3D" id="3.30.200.20">
    <property type="entry name" value="Phosphorylase Kinase, domain 1"/>
    <property type="match status" value="1"/>
</dbReference>
<dbReference type="InterPro" id="IPR036322">
    <property type="entry name" value="WD40_repeat_dom_sf"/>
</dbReference>
<dbReference type="SMART" id="SM00320">
    <property type="entry name" value="WD40"/>
    <property type="match status" value="6"/>
</dbReference>
<evidence type="ECO:0000259" key="5">
    <source>
        <dbReference type="PROSITE" id="PS50011"/>
    </source>
</evidence>
<keyword evidence="7" id="KW-1185">Reference proteome</keyword>
<dbReference type="PROSITE" id="PS00678">
    <property type="entry name" value="WD_REPEATS_1"/>
    <property type="match status" value="1"/>
</dbReference>
<reference evidence="7" key="2">
    <citation type="submission" date="2016-04" db="EMBL/GenBank/DDBJ databases">
        <title>Planomonospora sphaerica JCM9374 whole genome shotgun sequence.</title>
        <authorList>
            <person name="Suzuki T."/>
            <person name="Dohra H."/>
            <person name="Kodani S."/>
        </authorList>
    </citation>
    <scope>NUCLEOTIDE SEQUENCE [LARGE SCALE GENOMIC DNA]</scope>
    <source>
        <strain evidence="7">JCM 9374</strain>
    </source>
</reference>
<dbReference type="InterPro" id="IPR008271">
    <property type="entry name" value="Ser/Thr_kinase_AS"/>
</dbReference>
<accession>A0A171BUT9</accession>
<feature type="repeat" description="WD" evidence="3">
    <location>
        <begin position="681"/>
        <end position="715"/>
    </location>
</feature>
<dbReference type="PROSITE" id="PS00108">
    <property type="entry name" value="PROTEIN_KINASE_ST"/>
    <property type="match status" value="1"/>
</dbReference>
<feature type="compositionally biased region" description="Low complexity" evidence="4">
    <location>
        <begin position="479"/>
        <end position="503"/>
    </location>
</feature>
<comment type="caution">
    <text evidence="6">The sequence shown here is derived from an EMBL/GenBank/DDBJ whole genome shotgun (WGS) entry which is preliminary data.</text>
</comment>
<dbReference type="InterPro" id="IPR001680">
    <property type="entry name" value="WD40_rpt"/>
</dbReference>
<feature type="domain" description="Protein kinase" evidence="5">
    <location>
        <begin position="18"/>
        <end position="266"/>
    </location>
</feature>
<feature type="repeat" description="WD" evidence="3">
    <location>
        <begin position="515"/>
        <end position="556"/>
    </location>
</feature>
<protein>
    <submittedName>
        <fullName evidence="6">Serine/threonine protein kinase</fullName>
    </submittedName>
</protein>
<keyword evidence="1 3" id="KW-0853">WD repeat</keyword>
<proteinExistence type="predicted"/>
<dbReference type="PANTHER" id="PTHR19848:SF8">
    <property type="entry name" value="F-BOX AND WD REPEAT DOMAIN CONTAINING 7"/>
    <property type="match status" value="1"/>
</dbReference>
<dbReference type="PROSITE" id="PS50082">
    <property type="entry name" value="WD_REPEATS_2"/>
    <property type="match status" value="4"/>
</dbReference>
<evidence type="ECO:0000256" key="2">
    <source>
        <dbReference type="ARBA" id="ARBA00022737"/>
    </source>
</evidence>
<dbReference type="EMBL" id="BDCX01000002">
    <property type="protein sequence ID" value="GAT65609.1"/>
    <property type="molecule type" value="Genomic_DNA"/>
</dbReference>
<evidence type="ECO:0000313" key="6">
    <source>
        <dbReference type="EMBL" id="GAT65609.1"/>
    </source>
</evidence>
<dbReference type="Gene3D" id="2.130.10.10">
    <property type="entry name" value="YVTN repeat-like/Quinoprotein amine dehydrogenase"/>
    <property type="match status" value="2"/>
</dbReference>